<dbReference type="GeneID" id="91549016"/>
<evidence type="ECO:0000313" key="1">
    <source>
        <dbReference type="EMBL" id="GHI29856.1"/>
    </source>
</evidence>
<dbReference type="SUPFAM" id="SSF55961">
    <property type="entry name" value="Bet v1-like"/>
    <property type="match status" value="1"/>
</dbReference>
<protein>
    <submittedName>
        <fullName evidence="1">Uncharacterized protein</fullName>
    </submittedName>
</protein>
<reference evidence="1" key="1">
    <citation type="submission" date="2024-05" db="EMBL/GenBank/DDBJ databases">
        <title>Whole genome shotgun sequence of Streptomyces daghestanicus NBRC 12762.</title>
        <authorList>
            <person name="Komaki H."/>
            <person name="Tamura T."/>
        </authorList>
    </citation>
    <scope>NUCLEOTIDE SEQUENCE</scope>
    <source>
        <strain evidence="1">NBRC 12762</strain>
    </source>
</reference>
<dbReference type="RefSeq" id="WP_226534836.1">
    <property type="nucleotide sequence ID" value="NZ_BMTC01000004.1"/>
</dbReference>
<proteinExistence type="predicted"/>
<evidence type="ECO:0000313" key="2">
    <source>
        <dbReference type="Proteomes" id="UP001052655"/>
    </source>
</evidence>
<dbReference type="EMBL" id="BNDX01000007">
    <property type="protein sequence ID" value="GHI29856.1"/>
    <property type="molecule type" value="Genomic_DNA"/>
</dbReference>
<name>A0ABQ3PXV9_9ACTN</name>
<dbReference type="InterPro" id="IPR023393">
    <property type="entry name" value="START-like_dom_sf"/>
</dbReference>
<gene>
    <name evidence="1" type="ORF">Sdagh_15860</name>
</gene>
<keyword evidence="2" id="KW-1185">Reference proteome</keyword>
<comment type="caution">
    <text evidence="1">The sequence shown here is derived from an EMBL/GenBank/DDBJ whole genome shotgun (WGS) entry which is preliminary data.</text>
</comment>
<organism evidence="1 2">
    <name type="scientific">Streptomyces daghestanicus</name>
    <dbReference type="NCBI Taxonomy" id="66885"/>
    <lineage>
        <taxon>Bacteria</taxon>
        <taxon>Bacillati</taxon>
        <taxon>Actinomycetota</taxon>
        <taxon>Actinomycetes</taxon>
        <taxon>Kitasatosporales</taxon>
        <taxon>Streptomycetaceae</taxon>
        <taxon>Streptomyces</taxon>
    </lineage>
</organism>
<dbReference type="Proteomes" id="UP001052655">
    <property type="component" value="Unassembled WGS sequence"/>
</dbReference>
<dbReference type="Gene3D" id="3.30.530.20">
    <property type="match status" value="1"/>
</dbReference>
<accession>A0ABQ3PXV9</accession>
<sequence>MEAAPERVREPVAGIGLPARPGPELRRVAWLDGADGPSVGARFEGHHRHAVLGEWRTVCQVTEPAAPRAFTWAVTDADGRYGPPVRDPERAMAVRSLALQAAEAGTRLRQSVRPGPGPSGLTAAMAGRTEREPDIIAYRLGELRKGAGDPLRRQVAGRADTVRAAGTAGR</sequence>